<accession>A0ABU6YWW4</accession>
<feature type="region of interest" description="Disordered" evidence="1">
    <location>
        <begin position="1"/>
        <end position="36"/>
    </location>
</feature>
<feature type="compositionally biased region" description="Polar residues" evidence="1">
    <location>
        <begin position="154"/>
        <end position="168"/>
    </location>
</feature>
<feature type="compositionally biased region" description="Basic and acidic residues" evidence="1">
    <location>
        <begin position="118"/>
        <end position="127"/>
    </location>
</feature>
<protein>
    <submittedName>
        <fullName evidence="2">Uncharacterized protein</fullName>
    </submittedName>
</protein>
<organism evidence="2 3">
    <name type="scientific">Stylosanthes scabra</name>
    <dbReference type="NCBI Taxonomy" id="79078"/>
    <lineage>
        <taxon>Eukaryota</taxon>
        <taxon>Viridiplantae</taxon>
        <taxon>Streptophyta</taxon>
        <taxon>Embryophyta</taxon>
        <taxon>Tracheophyta</taxon>
        <taxon>Spermatophyta</taxon>
        <taxon>Magnoliopsida</taxon>
        <taxon>eudicotyledons</taxon>
        <taxon>Gunneridae</taxon>
        <taxon>Pentapetalae</taxon>
        <taxon>rosids</taxon>
        <taxon>fabids</taxon>
        <taxon>Fabales</taxon>
        <taxon>Fabaceae</taxon>
        <taxon>Papilionoideae</taxon>
        <taxon>50 kb inversion clade</taxon>
        <taxon>dalbergioids sensu lato</taxon>
        <taxon>Dalbergieae</taxon>
        <taxon>Pterocarpus clade</taxon>
        <taxon>Stylosanthes</taxon>
    </lineage>
</organism>
<dbReference type="Proteomes" id="UP001341840">
    <property type="component" value="Unassembled WGS sequence"/>
</dbReference>
<evidence type="ECO:0000313" key="2">
    <source>
        <dbReference type="EMBL" id="MED6213971.1"/>
    </source>
</evidence>
<feature type="compositionally biased region" description="Polar residues" evidence="1">
    <location>
        <begin position="1"/>
        <end position="20"/>
    </location>
</feature>
<name>A0ABU6YWW4_9FABA</name>
<evidence type="ECO:0000313" key="3">
    <source>
        <dbReference type="Proteomes" id="UP001341840"/>
    </source>
</evidence>
<sequence length="176" mass="19576">MRPSTIASEANAKVTGSSPSFKIRKGSAESTQEGGTGRFGVVATFTRREPCLDSFRVVVGCEKYEDSDERVDSDLAIVKTPRYHFDDEPFIHPLHSIWFDPNRPYKLSVDSLLAFRRGDPSKKKDFSPQESGLSRRASPTPKYSPLIPMIRLRSPSSPSKMVSPTQGQEGARQLKS</sequence>
<evidence type="ECO:0000256" key="1">
    <source>
        <dbReference type="SAM" id="MobiDB-lite"/>
    </source>
</evidence>
<feature type="region of interest" description="Disordered" evidence="1">
    <location>
        <begin position="118"/>
        <end position="176"/>
    </location>
</feature>
<keyword evidence="3" id="KW-1185">Reference proteome</keyword>
<gene>
    <name evidence="2" type="ORF">PIB30_098589</name>
</gene>
<reference evidence="2 3" key="1">
    <citation type="journal article" date="2023" name="Plants (Basel)">
        <title>Bridging the Gap: Combining Genomics and Transcriptomics Approaches to Understand Stylosanthes scabra, an Orphan Legume from the Brazilian Caatinga.</title>
        <authorList>
            <person name="Ferreira-Neto J.R.C."/>
            <person name="da Silva M.D."/>
            <person name="Binneck E."/>
            <person name="de Melo N.F."/>
            <person name="da Silva R.H."/>
            <person name="de Melo A.L.T.M."/>
            <person name="Pandolfi V."/>
            <person name="Bustamante F.O."/>
            <person name="Brasileiro-Vidal A.C."/>
            <person name="Benko-Iseppon A.M."/>
        </authorList>
    </citation>
    <scope>NUCLEOTIDE SEQUENCE [LARGE SCALE GENOMIC DNA]</scope>
    <source>
        <tissue evidence="2">Leaves</tissue>
    </source>
</reference>
<proteinExistence type="predicted"/>
<comment type="caution">
    <text evidence="2">The sequence shown here is derived from an EMBL/GenBank/DDBJ whole genome shotgun (WGS) entry which is preliminary data.</text>
</comment>
<dbReference type="EMBL" id="JASCZI010244195">
    <property type="protein sequence ID" value="MED6213971.1"/>
    <property type="molecule type" value="Genomic_DNA"/>
</dbReference>